<dbReference type="GO" id="GO:0003676">
    <property type="term" value="F:nucleic acid binding"/>
    <property type="evidence" value="ECO:0007669"/>
    <property type="project" value="InterPro"/>
</dbReference>
<gene>
    <name evidence="6" type="ORF">MELLADRAFT_85345</name>
</gene>
<dbReference type="eggNOG" id="KOG0952">
    <property type="taxonomic scope" value="Eukaryota"/>
</dbReference>
<dbReference type="GO" id="GO:0016787">
    <property type="term" value="F:hydrolase activity"/>
    <property type="evidence" value="ECO:0007669"/>
    <property type="project" value="UniProtKB-KW"/>
</dbReference>
<dbReference type="SMART" id="SM00487">
    <property type="entry name" value="DEXDc"/>
    <property type="match status" value="1"/>
</dbReference>
<dbReference type="InterPro" id="IPR014001">
    <property type="entry name" value="Helicase_ATP-bd"/>
</dbReference>
<evidence type="ECO:0000256" key="4">
    <source>
        <dbReference type="ARBA" id="ARBA00022840"/>
    </source>
</evidence>
<dbReference type="VEuPathDB" id="FungiDB:MELLADRAFT_85345"/>
<dbReference type="AlphaFoldDB" id="F4SD25"/>
<dbReference type="Gene3D" id="3.40.50.300">
    <property type="entry name" value="P-loop containing nucleotide triphosphate hydrolases"/>
    <property type="match status" value="1"/>
</dbReference>
<dbReference type="GO" id="GO:0005524">
    <property type="term" value="F:ATP binding"/>
    <property type="evidence" value="ECO:0007669"/>
    <property type="project" value="UniProtKB-KW"/>
</dbReference>
<keyword evidence="3" id="KW-0347">Helicase</keyword>
<dbReference type="InterPro" id="IPR011545">
    <property type="entry name" value="DEAD/DEAH_box_helicase_dom"/>
</dbReference>
<dbReference type="Proteomes" id="UP000001072">
    <property type="component" value="Unassembled WGS sequence"/>
</dbReference>
<feature type="domain" description="Helicase ATP-binding" evidence="5">
    <location>
        <begin position="302"/>
        <end position="468"/>
    </location>
</feature>
<evidence type="ECO:0000256" key="3">
    <source>
        <dbReference type="ARBA" id="ARBA00022806"/>
    </source>
</evidence>
<dbReference type="SUPFAM" id="SSF52540">
    <property type="entry name" value="P-loop containing nucleoside triphosphate hydrolases"/>
    <property type="match status" value="1"/>
</dbReference>
<keyword evidence="2" id="KW-0378">Hydrolase</keyword>
<evidence type="ECO:0000256" key="1">
    <source>
        <dbReference type="ARBA" id="ARBA00022741"/>
    </source>
</evidence>
<evidence type="ECO:0000313" key="6">
    <source>
        <dbReference type="EMBL" id="EGF97445.1"/>
    </source>
</evidence>
<accession>F4SD25</accession>
<evidence type="ECO:0000259" key="5">
    <source>
        <dbReference type="PROSITE" id="PS51192"/>
    </source>
</evidence>
<keyword evidence="1" id="KW-0547">Nucleotide-binding</keyword>
<evidence type="ECO:0000256" key="2">
    <source>
        <dbReference type="ARBA" id="ARBA00022801"/>
    </source>
</evidence>
<keyword evidence="7" id="KW-1185">Reference proteome</keyword>
<keyword evidence="4" id="KW-0067">ATP-binding</keyword>
<dbReference type="RefSeq" id="XP_007419278.1">
    <property type="nucleotide sequence ID" value="XM_007419216.1"/>
</dbReference>
<organism evidence="7">
    <name type="scientific">Melampsora larici-populina (strain 98AG31 / pathotype 3-4-7)</name>
    <name type="common">Poplar leaf rust fungus</name>
    <dbReference type="NCBI Taxonomy" id="747676"/>
    <lineage>
        <taxon>Eukaryota</taxon>
        <taxon>Fungi</taxon>
        <taxon>Dikarya</taxon>
        <taxon>Basidiomycota</taxon>
        <taxon>Pucciniomycotina</taxon>
        <taxon>Pucciniomycetes</taxon>
        <taxon>Pucciniales</taxon>
        <taxon>Melampsoraceae</taxon>
        <taxon>Melampsora</taxon>
    </lineage>
</organism>
<dbReference type="HOGENOM" id="CLU_571173_0_0_1"/>
<dbReference type="EMBL" id="GL883233">
    <property type="protein sequence ID" value="EGF97445.1"/>
    <property type="molecule type" value="Genomic_DNA"/>
</dbReference>
<dbReference type="FunFam" id="3.40.50.300:FF:003287">
    <property type="entry name" value="U5 small nuclear ribonucleoprotein 200 kDa helicase"/>
    <property type="match status" value="1"/>
</dbReference>
<sequence length="478" mass="54782">MMNEFNKNSKKLFDTAIQDYIQADHHHHQEDSQVELQFELDQELSSNQSIDEDYQINLIQSNQHLLSQLKHQTFDSDLISPNEFMNWLKITISPYQSQQQEPLNLNEIIKIIQSDQSQDLKSNQLLDLLGFHYLSLIEPVISNQSLIKEQDSSSHRINHHQNNQYHNHNHQDLIKLESKRAGTEDTFDLRQLNRLKARALLEASNRPLFTHEGFVQEAEFNPHIFSSSVSTNLNPTTHKYALPLGTTRISEKLYEEISIPPAQKVPMRSDEQFIDISELDPIARASFPGYKSLNRLQSAVFPIAYKTNENMLVCAPTGAVQSFSFNDPFPCPPRLYYSGLTFTNKHNSTQPIGKIRNDFKIIYVAPMKALAAEIVGKMGKRLSWLGLVVKELTGDMQLTKAEINATHLIVTTPEKWDVVTRKASGEDDLVSKVRVLIIDEVHLLHEDRGAVIETIVARTLRQLACRLLYQIISMYPIF</sequence>
<dbReference type="PANTHER" id="PTHR47961">
    <property type="entry name" value="DNA POLYMERASE THETA, PUTATIVE (AFU_ORTHOLOGUE AFUA_1G05260)-RELATED"/>
    <property type="match status" value="1"/>
</dbReference>
<dbReference type="Pfam" id="PF00270">
    <property type="entry name" value="DEAD"/>
    <property type="match status" value="1"/>
</dbReference>
<dbReference type="STRING" id="747676.F4SD25"/>
<evidence type="ECO:0000313" key="7">
    <source>
        <dbReference type="Proteomes" id="UP000001072"/>
    </source>
</evidence>
<dbReference type="InParanoid" id="F4SD25"/>
<reference evidence="7" key="1">
    <citation type="journal article" date="2011" name="Proc. Natl. Acad. Sci. U.S.A.">
        <title>Obligate biotrophy features unraveled by the genomic analysis of rust fungi.</title>
        <authorList>
            <person name="Duplessis S."/>
            <person name="Cuomo C.A."/>
            <person name="Lin Y.-C."/>
            <person name="Aerts A."/>
            <person name="Tisserant E."/>
            <person name="Veneault-Fourrey C."/>
            <person name="Joly D.L."/>
            <person name="Hacquard S."/>
            <person name="Amselem J."/>
            <person name="Cantarel B.L."/>
            <person name="Chiu R."/>
            <person name="Coutinho P.M."/>
            <person name="Feau N."/>
            <person name="Field M."/>
            <person name="Frey P."/>
            <person name="Gelhaye E."/>
            <person name="Goldberg J."/>
            <person name="Grabherr M.G."/>
            <person name="Kodira C.D."/>
            <person name="Kohler A."/>
            <person name="Kuees U."/>
            <person name="Lindquist E.A."/>
            <person name="Lucas S.M."/>
            <person name="Mago R."/>
            <person name="Mauceli E."/>
            <person name="Morin E."/>
            <person name="Murat C."/>
            <person name="Pangilinan J.L."/>
            <person name="Park R."/>
            <person name="Pearson M."/>
            <person name="Quesneville H."/>
            <person name="Rouhier N."/>
            <person name="Sakthikumar S."/>
            <person name="Salamov A.A."/>
            <person name="Schmutz J."/>
            <person name="Selles B."/>
            <person name="Shapiro H."/>
            <person name="Tanguay P."/>
            <person name="Tuskan G.A."/>
            <person name="Henrissat B."/>
            <person name="Van de Peer Y."/>
            <person name="Rouze P."/>
            <person name="Ellis J.G."/>
            <person name="Dodds P.N."/>
            <person name="Schein J.E."/>
            <person name="Zhong S."/>
            <person name="Hamelin R.C."/>
            <person name="Grigoriev I.V."/>
            <person name="Szabo L.J."/>
            <person name="Martin F."/>
        </authorList>
    </citation>
    <scope>NUCLEOTIDE SEQUENCE [LARGE SCALE GENOMIC DNA]</scope>
    <source>
        <strain evidence="7">98AG31 / pathotype 3-4-7</strain>
    </source>
</reference>
<dbReference type="KEGG" id="mlr:MELLADRAFT_85345"/>
<dbReference type="InterPro" id="IPR027417">
    <property type="entry name" value="P-loop_NTPase"/>
</dbReference>
<dbReference type="OrthoDB" id="3201040at2759"/>
<dbReference type="PANTHER" id="PTHR47961:SF13">
    <property type="entry name" value="ACTIVATING SIGNAL COINTEGRATOR 1 COMPLEX SUBUNIT 3"/>
    <property type="match status" value="1"/>
</dbReference>
<protein>
    <recommendedName>
        <fullName evidence="5">Helicase ATP-binding domain-containing protein</fullName>
    </recommendedName>
</protein>
<name>F4SD25_MELLP</name>
<dbReference type="GO" id="GO:0004386">
    <property type="term" value="F:helicase activity"/>
    <property type="evidence" value="ECO:0007669"/>
    <property type="project" value="UniProtKB-KW"/>
</dbReference>
<dbReference type="InterPro" id="IPR050474">
    <property type="entry name" value="Hel308_SKI2-like"/>
</dbReference>
<dbReference type="PROSITE" id="PS51192">
    <property type="entry name" value="HELICASE_ATP_BIND_1"/>
    <property type="match status" value="1"/>
</dbReference>
<dbReference type="GeneID" id="18933805"/>
<proteinExistence type="predicted"/>